<accession>A0A9X3RAX8</accession>
<comment type="caution">
    <text evidence="4">The sequence shown here is derived from an EMBL/GenBank/DDBJ whole genome shotgun (WGS) entry which is preliminary data.</text>
</comment>
<keyword evidence="2" id="KW-0812">Transmembrane</keyword>
<feature type="region of interest" description="Disordered" evidence="1">
    <location>
        <begin position="48"/>
        <end position="128"/>
    </location>
</feature>
<dbReference type="AlphaFoldDB" id="A0A9X3RAX8"/>
<proteinExistence type="predicted"/>
<reference evidence="4" key="1">
    <citation type="submission" date="2022-05" db="EMBL/GenBank/DDBJ databases">
        <authorList>
            <person name="Colautti A."/>
            <person name="Iacumin L."/>
        </authorList>
    </citation>
    <scope>NUCLEOTIDE SEQUENCE</scope>
    <source>
        <strain evidence="4">DSM 30747</strain>
    </source>
</reference>
<dbReference type="RefSeq" id="WP_269923002.1">
    <property type="nucleotide sequence ID" value="NZ_JAMKBI010000014.1"/>
</dbReference>
<dbReference type="Proteomes" id="UP001152172">
    <property type="component" value="Unassembled WGS sequence"/>
</dbReference>
<keyword evidence="5" id="KW-1185">Reference proteome</keyword>
<evidence type="ECO:0000313" key="4">
    <source>
        <dbReference type="EMBL" id="MCZ8534945.1"/>
    </source>
</evidence>
<gene>
    <name evidence="4" type="ORF">M9R61_16690</name>
</gene>
<feature type="transmembrane region" description="Helical" evidence="2">
    <location>
        <begin position="24"/>
        <end position="44"/>
    </location>
</feature>
<sequence>MPEKNTKFDTRLDQRNHKRKKNNILNILIGIVILLIIIVTVNLVTGDDEKESATTNTKTEQEENTENESKEQEKDKESEEVVGNSTGSTDSTSSSEETTSETEENESTETEENEGGTVTTEPSDETNVDSVVIDSGWQPVGTEQSGNHVSSYDNSSVDWDEKVKALAYAANLDTSNMYVKFIGNGGSPQKSIGTVTSKDGSEIYRISLEWIDGEGWKPTKKEILKTLE</sequence>
<keyword evidence="2" id="KW-1133">Transmembrane helix</keyword>
<keyword evidence="2" id="KW-0472">Membrane</keyword>
<feature type="compositionally biased region" description="Acidic residues" evidence="1">
    <location>
        <begin position="98"/>
        <end position="114"/>
    </location>
</feature>
<evidence type="ECO:0000313" key="5">
    <source>
        <dbReference type="Proteomes" id="UP001152172"/>
    </source>
</evidence>
<evidence type="ECO:0000256" key="2">
    <source>
        <dbReference type="SAM" id="Phobius"/>
    </source>
</evidence>
<protein>
    <submittedName>
        <fullName evidence="4">YrrS family protein</fullName>
    </submittedName>
</protein>
<evidence type="ECO:0000259" key="3">
    <source>
        <dbReference type="Pfam" id="PF07423"/>
    </source>
</evidence>
<organism evidence="4 5">
    <name type="scientific">Psychrobacillus psychrodurans</name>
    <dbReference type="NCBI Taxonomy" id="126157"/>
    <lineage>
        <taxon>Bacteria</taxon>
        <taxon>Bacillati</taxon>
        <taxon>Bacillota</taxon>
        <taxon>Bacilli</taxon>
        <taxon>Bacillales</taxon>
        <taxon>Bacillaceae</taxon>
        <taxon>Psychrobacillus</taxon>
    </lineage>
</organism>
<dbReference type="EMBL" id="JAMKBI010000014">
    <property type="protein sequence ID" value="MCZ8534945.1"/>
    <property type="molecule type" value="Genomic_DNA"/>
</dbReference>
<name>A0A9X3RAX8_9BACI</name>
<evidence type="ECO:0000256" key="1">
    <source>
        <dbReference type="SAM" id="MobiDB-lite"/>
    </source>
</evidence>
<dbReference type="InterPro" id="IPR009988">
    <property type="entry name" value="DUF1510"/>
</dbReference>
<feature type="domain" description="DUF1510" evidence="3">
    <location>
        <begin position="133"/>
        <end position="223"/>
    </location>
</feature>
<feature type="compositionally biased region" description="Basic and acidic residues" evidence="1">
    <location>
        <begin position="67"/>
        <end position="79"/>
    </location>
</feature>
<dbReference type="Pfam" id="PF07423">
    <property type="entry name" value="DUF1510"/>
    <property type="match status" value="1"/>
</dbReference>
<feature type="compositionally biased region" description="Low complexity" evidence="1">
    <location>
        <begin position="81"/>
        <end position="97"/>
    </location>
</feature>